<comment type="caution">
    <text evidence="1">The sequence shown here is derived from an EMBL/GenBank/DDBJ whole genome shotgun (WGS) entry which is preliminary data.</text>
</comment>
<evidence type="ECO:0000313" key="1">
    <source>
        <dbReference type="EMBL" id="HIX86638.1"/>
    </source>
</evidence>
<reference evidence="1" key="2">
    <citation type="submission" date="2021-04" db="EMBL/GenBank/DDBJ databases">
        <authorList>
            <person name="Gilroy R."/>
        </authorList>
    </citation>
    <scope>NUCLEOTIDE SEQUENCE</scope>
    <source>
        <strain evidence="1">ChiHecec2B26-12326</strain>
    </source>
</reference>
<reference evidence="1" key="1">
    <citation type="journal article" date="2021" name="PeerJ">
        <title>Extensive microbial diversity within the chicken gut microbiome revealed by metagenomics and culture.</title>
        <authorList>
            <person name="Gilroy R."/>
            <person name="Ravi A."/>
            <person name="Getino M."/>
            <person name="Pursley I."/>
            <person name="Horton D.L."/>
            <person name="Alikhan N.F."/>
            <person name="Baker D."/>
            <person name="Gharbi K."/>
            <person name="Hall N."/>
            <person name="Watson M."/>
            <person name="Adriaenssens E.M."/>
            <person name="Foster-Nyarko E."/>
            <person name="Jarju S."/>
            <person name="Secka A."/>
            <person name="Antonio M."/>
            <person name="Oren A."/>
            <person name="Chaudhuri R.R."/>
            <person name="La Ragione R."/>
            <person name="Hildebrand F."/>
            <person name="Pallen M.J."/>
        </authorList>
    </citation>
    <scope>NUCLEOTIDE SEQUENCE</scope>
    <source>
        <strain evidence="1">ChiHecec2B26-12326</strain>
    </source>
</reference>
<accession>A0A9D2BR70</accession>
<dbReference type="AlphaFoldDB" id="A0A9D2BR70"/>
<gene>
    <name evidence="1" type="ORF">H9848_08555</name>
</gene>
<organism evidence="1 2">
    <name type="scientific">Candidatus Parabacteroides intestinigallinarum</name>
    <dbReference type="NCBI Taxonomy" id="2838722"/>
    <lineage>
        <taxon>Bacteria</taxon>
        <taxon>Pseudomonadati</taxon>
        <taxon>Bacteroidota</taxon>
        <taxon>Bacteroidia</taxon>
        <taxon>Bacteroidales</taxon>
        <taxon>Tannerellaceae</taxon>
        <taxon>Parabacteroides</taxon>
    </lineage>
</organism>
<dbReference type="EMBL" id="DXEN01000064">
    <property type="protein sequence ID" value="HIX86638.1"/>
    <property type="molecule type" value="Genomic_DNA"/>
</dbReference>
<proteinExistence type="predicted"/>
<protein>
    <submittedName>
        <fullName evidence="1">Lipocalin-like domain-containing protein</fullName>
    </submittedName>
</protein>
<sequence>MMRNLTVALCLAATLVACDKVEHTLDGKWQLETVEADGEIQVVDTVWYNFQTSLFQYQLYDAAHDVYRSNYGYKTLVEDTRLELELVTYGQPVESFLPYTDWTAPKRTFTIEESSATRLVLSDDGKRYSFKKF</sequence>
<name>A0A9D2BR70_9BACT</name>
<evidence type="ECO:0000313" key="2">
    <source>
        <dbReference type="Proteomes" id="UP000823847"/>
    </source>
</evidence>
<dbReference type="PROSITE" id="PS51257">
    <property type="entry name" value="PROKAR_LIPOPROTEIN"/>
    <property type="match status" value="1"/>
</dbReference>
<dbReference type="Gene3D" id="2.40.128.280">
    <property type="match status" value="1"/>
</dbReference>
<dbReference type="Proteomes" id="UP000823847">
    <property type="component" value="Unassembled WGS sequence"/>
</dbReference>